<reference evidence="4 5" key="1">
    <citation type="journal article" date="2023" name="G3 (Bethesda)">
        <title>A high-quality reference genome for the fission yeast Schizosaccharomyces osmophilus.</title>
        <authorList>
            <person name="Jia G.S."/>
            <person name="Zhang W.C."/>
            <person name="Liang Y."/>
            <person name="Liu X.H."/>
            <person name="Rhind N."/>
            <person name="Pidoux A."/>
            <person name="Brysch-Herzberg M."/>
            <person name="Du L.L."/>
        </authorList>
    </citation>
    <scope>NUCLEOTIDE SEQUENCE [LARGE SCALE GENOMIC DNA]</scope>
    <source>
        <strain evidence="4 5">CBS 15793</strain>
    </source>
</reference>
<dbReference type="KEGG" id="som:SOMG_01707"/>
<organism evidence="4 5">
    <name type="scientific">Schizosaccharomyces osmophilus</name>
    <dbReference type="NCBI Taxonomy" id="2545709"/>
    <lineage>
        <taxon>Eukaryota</taxon>
        <taxon>Fungi</taxon>
        <taxon>Dikarya</taxon>
        <taxon>Ascomycota</taxon>
        <taxon>Taphrinomycotina</taxon>
        <taxon>Schizosaccharomycetes</taxon>
        <taxon>Schizosaccharomycetales</taxon>
        <taxon>Schizosaccharomycetaceae</taxon>
        <taxon>Schizosaccharomyces</taxon>
    </lineage>
</organism>
<evidence type="ECO:0000256" key="1">
    <source>
        <dbReference type="ARBA" id="ARBA00005788"/>
    </source>
</evidence>
<feature type="coiled-coil region" evidence="2">
    <location>
        <begin position="67"/>
        <end position="148"/>
    </location>
</feature>
<dbReference type="Proteomes" id="UP001212411">
    <property type="component" value="Chromosome 1"/>
</dbReference>
<dbReference type="RefSeq" id="XP_056036613.1">
    <property type="nucleotide sequence ID" value="XM_056180500.1"/>
</dbReference>
<keyword evidence="2" id="KW-0175">Coiled coil</keyword>
<dbReference type="EMBL" id="CP115611">
    <property type="protein sequence ID" value="WBW72370.1"/>
    <property type="molecule type" value="Genomic_DNA"/>
</dbReference>
<evidence type="ECO:0000313" key="4">
    <source>
        <dbReference type="EMBL" id="WBW72370.1"/>
    </source>
</evidence>
<evidence type="ECO:0000313" key="5">
    <source>
        <dbReference type="Proteomes" id="UP001212411"/>
    </source>
</evidence>
<gene>
    <name evidence="4" type="ORF">SOMG_01707</name>
</gene>
<name>A0AAE9WAL9_9SCHI</name>
<protein>
    <recommendedName>
        <fullName evidence="3">Mug135-like C-terminal domain-containing protein</fullName>
    </recommendedName>
</protein>
<proteinExistence type="inferred from homology"/>
<feature type="domain" description="Mug135-like C-terminal" evidence="3">
    <location>
        <begin position="157"/>
        <end position="219"/>
    </location>
</feature>
<accession>A0AAE9WAL9</accession>
<dbReference type="InterPro" id="IPR013902">
    <property type="entry name" value="Mug135-like_C"/>
</dbReference>
<evidence type="ECO:0000259" key="3">
    <source>
        <dbReference type="Pfam" id="PF08593"/>
    </source>
</evidence>
<comment type="similarity">
    <text evidence="1">Belongs to the UPF0612 family.</text>
</comment>
<sequence>MDQELFKNPFEVAPPSDDSFASLEKFTYELVGAVPQKKFNRFRSKLINLYKALASKLEEEAPPQDDMSEIREMLQDLREDMSQELNEKLGSLRKDVESMKKELQSVDAQMQFVDTNSRGYYIDITSKIKENNSEINKARTSAQRSENTVNRVIFKDTKPVPFINGQKTPSELPELRVISDIDNLNPSQLKTYLEGYGGKYEDKEPQASLKRKLADHVGFVTSEDSRYEFSDNNEPLSKYAKSVHQTEGEESCSIKG</sequence>
<keyword evidence="5" id="KW-1185">Reference proteome</keyword>
<evidence type="ECO:0000256" key="2">
    <source>
        <dbReference type="SAM" id="Coils"/>
    </source>
</evidence>
<dbReference type="AlphaFoldDB" id="A0AAE9WAL9"/>
<dbReference type="GeneID" id="80875189"/>
<dbReference type="Pfam" id="PF08593">
    <property type="entry name" value="Mug135_C"/>
    <property type="match status" value="1"/>
</dbReference>